<dbReference type="InterPro" id="IPR050366">
    <property type="entry name" value="BP-dependent_transpt_permease"/>
</dbReference>
<evidence type="ECO:0000256" key="4">
    <source>
        <dbReference type="ARBA" id="ARBA00022692"/>
    </source>
</evidence>
<dbReference type="PROSITE" id="PS50928">
    <property type="entry name" value="ABC_TM1"/>
    <property type="match status" value="1"/>
</dbReference>
<feature type="transmembrane region" description="Helical" evidence="9">
    <location>
        <begin position="21"/>
        <end position="43"/>
    </location>
</feature>
<feature type="domain" description="ABC transmembrane type-1" evidence="10">
    <location>
        <begin position="83"/>
        <end position="272"/>
    </location>
</feature>
<keyword evidence="2 9" id="KW-0813">Transport</keyword>
<sequence length="289" mass="31564">MSDLVLNRPRHGARKQQSARWPERMALAIIGLLALTALFGSWLTPYSPQAIDLANRLQPPDSANWLGTDHLGRDILSRLIEGAGISLGAVAITLSLIVTLGIVIGGSAGFIGGRYDQIVMRITDIFLTFPTLVLALFLIAILGTGLINVIIAITLSHWAWYARIVRGIVLSLRHREFVLAARMAGAGRVRIFVDHLLPATLSQLVVLATLDIGHIMLHISALSFIGLGVAPPAAEWGVMMSDARQFVWTQPLMIFWPGLALFISVMAFNRLGDAMRDRLDPALMSEHQI</sequence>
<comment type="similarity">
    <text evidence="9">Belongs to the binding-protein-dependent transport system permease family.</text>
</comment>
<dbReference type="PANTHER" id="PTHR43386:SF1">
    <property type="entry name" value="D,D-DIPEPTIDE TRANSPORT SYSTEM PERMEASE PROTEIN DDPC-RELATED"/>
    <property type="match status" value="1"/>
</dbReference>
<feature type="transmembrane region" description="Helical" evidence="9">
    <location>
        <begin position="247"/>
        <end position="268"/>
    </location>
</feature>
<dbReference type="OrthoDB" id="8410865at2"/>
<gene>
    <name evidence="11" type="primary">nikC</name>
    <name evidence="11" type="ORF">FPY71_05545</name>
</gene>
<accession>A0A5B0E1L4</accession>
<evidence type="ECO:0000256" key="9">
    <source>
        <dbReference type="RuleBase" id="RU363032"/>
    </source>
</evidence>
<organism evidence="11 12">
    <name type="scientific">Aureimonas fodinaquatilis</name>
    <dbReference type="NCBI Taxonomy" id="2565783"/>
    <lineage>
        <taxon>Bacteria</taxon>
        <taxon>Pseudomonadati</taxon>
        <taxon>Pseudomonadota</taxon>
        <taxon>Alphaproteobacteria</taxon>
        <taxon>Hyphomicrobiales</taxon>
        <taxon>Aurantimonadaceae</taxon>
        <taxon>Aureimonas</taxon>
    </lineage>
</organism>
<dbReference type="CDD" id="cd06261">
    <property type="entry name" value="TM_PBP2"/>
    <property type="match status" value="1"/>
</dbReference>
<evidence type="ECO:0000256" key="2">
    <source>
        <dbReference type="ARBA" id="ARBA00022448"/>
    </source>
</evidence>
<dbReference type="GO" id="GO:0071916">
    <property type="term" value="F:dipeptide transmembrane transporter activity"/>
    <property type="evidence" value="ECO:0007669"/>
    <property type="project" value="TreeGrafter"/>
</dbReference>
<dbReference type="GO" id="GO:0005886">
    <property type="term" value="C:plasma membrane"/>
    <property type="evidence" value="ECO:0007669"/>
    <property type="project" value="UniProtKB-SubCell"/>
</dbReference>
<evidence type="ECO:0000256" key="8">
    <source>
        <dbReference type="ARBA" id="ARBA00023136"/>
    </source>
</evidence>
<protein>
    <submittedName>
        <fullName evidence="11">Nickel ABC transporter permease subunit NikC</fullName>
    </submittedName>
</protein>
<dbReference type="PANTHER" id="PTHR43386">
    <property type="entry name" value="OLIGOPEPTIDE TRANSPORT SYSTEM PERMEASE PROTEIN APPC"/>
    <property type="match status" value="1"/>
</dbReference>
<evidence type="ECO:0000256" key="5">
    <source>
        <dbReference type="ARBA" id="ARBA00022856"/>
    </source>
</evidence>
<dbReference type="Proteomes" id="UP000324738">
    <property type="component" value="Unassembled WGS sequence"/>
</dbReference>
<dbReference type="AlphaFoldDB" id="A0A5B0E1L4"/>
<proteinExistence type="inferred from homology"/>
<evidence type="ECO:0000256" key="6">
    <source>
        <dbReference type="ARBA" id="ARBA00022927"/>
    </source>
</evidence>
<comment type="caution">
    <text evidence="11">The sequence shown here is derived from an EMBL/GenBank/DDBJ whole genome shotgun (WGS) entry which is preliminary data.</text>
</comment>
<comment type="subcellular location">
    <subcellularLocation>
        <location evidence="1 9">Cell membrane</location>
        <topology evidence="1 9">Multi-pass membrane protein</topology>
    </subcellularLocation>
</comment>
<keyword evidence="6" id="KW-0653">Protein transport</keyword>
<evidence type="ECO:0000313" key="12">
    <source>
        <dbReference type="Proteomes" id="UP000324738"/>
    </source>
</evidence>
<dbReference type="RefSeq" id="WP_149298356.1">
    <property type="nucleotide sequence ID" value="NZ_VTWH01000001.1"/>
</dbReference>
<dbReference type="SUPFAM" id="SSF161098">
    <property type="entry name" value="MetI-like"/>
    <property type="match status" value="1"/>
</dbReference>
<dbReference type="InterPro" id="IPR025966">
    <property type="entry name" value="OppC_N"/>
</dbReference>
<evidence type="ECO:0000313" key="11">
    <source>
        <dbReference type="EMBL" id="KAA0972546.1"/>
    </source>
</evidence>
<evidence type="ECO:0000256" key="1">
    <source>
        <dbReference type="ARBA" id="ARBA00004651"/>
    </source>
</evidence>
<keyword evidence="8 9" id="KW-0472">Membrane</keyword>
<dbReference type="Pfam" id="PF12911">
    <property type="entry name" value="OppC_N"/>
    <property type="match status" value="1"/>
</dbReference>
<evidence type="ECO:0000256" key="7">
    <source>
        <dbReference type="ARBA" id="ARBA00022989"/>
    </source>
</evidence>
<evidence type="ECO:0000259" key="10">
    <source>
        <dbReference type="PROSITE" id="PS50928"/>
    </source>
</evidence>
<reference evidence="11 12" key="1">
    <citation type="submission" date="2019-08" db="EMBL/GenBank/DDBJ databases">
        <title>Aureimonas fodiniaquatilis sp. nov., isolated from a coal mine wastewater.</title>
        <authorList>
            <person name="Kim W."/>
        </authorList>
    </citation>
    <scope>NUCLEOTIDE SEQUENCE [LARGE SCALE GENOMIC DNA]</scope>
    <source>
        <strain evidence="11 12">CAU 1482</strain>
    </source>
</reference>
<dbReference type="InterPro" id="IPR035906">
    <property type="entry name" value="MetI-like_sf"/>
</dbReference>
<dbReference type="InterPro" id="IPR000515">
    <property type="entry name" value="MetI-like"/>
</dbReference>
<keyword evidence="12" id="KW-1185">Reference proteome</keyword>
<keyword evidence="7 9" id="KW-1133">Transmembrane helix</keyword>
<feature type="transmembrane region" description="Helical" evidence="9">
    <location>
        <begin position="85"/>
        <end position="111"/>
    </location>
</feature>
<name>A0A5B0E1L4_9HYPH</name>
<feature type="transmembrane region" description="Helical" evidence="9">
    <location>
        <begin position="132"/>
        <end position="159"/>
    </location>
</feature>
<dbReference type="EMBL" id="VTWH01000001">
    <property type="protein sequence ID" value="KAA0972546.1"/>
    <property type="molecule type" value="Genomic_DNA"/>
</dbReference>
<keyword evidence="4 9" id="KW-0812">Transmembrane</keyword>
<dbReference type="Gene3D" id="1.10.3720.10">
    <property type="entry name" value="MetI-like"/>
    <property type="match status" value="1"/>
</dbReference>
<dbReference type="NCBIfam" id="NF007738">
    <property type="entry name" value="PRK10417.1"/>
    <property type="match status" value="1"/>
</dbReference>
<dbReference type="GO" id="GO:0015031">
    <property type="term" value="P:protein transport"/>
    <property type="evidence" value="ECO:0007669"/>
    <property type="project" value="UniProtKB-KW"/>
</dbReference>
<keyword evidence="5" id="KW-0571">Peptide transport</keyword>
<evidence type="ECO:0000256" key="3">
    <source>
        <dbReference type="ARBA" id="ARBA00022475"/>
    </source>
</evidence>
<dbReference type="Pfam" id="PF00528">
    <property type="entry name" value="BPD_transp_1"/>
    <property type="match status" value="1"/>
</dbReference>
<keyword evidence="3" id="KW-1003">Cell membrane</keyword>